<name>K0TPK2_THAOC</name>
<feature type="compositionally biased region" description="Low complexity" evidence="2">
    <location>
        <begin position="409"/>
        <end position="418"/>
    </location>
</feature>
<gene>
    <name evidence="3" type="ORF">THAOC_03773</name>
</gene>
<feature type="region of interest" description="Disordered" evidence="2">
    <location>
        <begin position="647"/>
        <end position="679"/>
    </location>
</feature>
<dbReference type="Proteomes" id="UP000266841">
    <property type="component" value="Unassembled WGS sequence"/>
</dbReference>
<sequence>MQARIHRRCIPPVADVDGLGRTSMRRRYRWSIAAKRPSLQLTIAQIDARPIPFVYGVGGMHCLWIRARKGDSIRVASRASRPRRRRADEVVDMAVHRPWATDTDGTWTSGRVHPCPPPMVCTAYGSEVVGQKDERERGERKPSSMPRPVKERASVNIIRCSTTETSPRRSAQIEKQRSPGNTSNAEEAGVRTFDEPHLSEHYPAEDPTELHVGMAGGFAEQLAKAASKKQNSQGGASLSSSFAEQLRQRAELNGSAAAPPPPPPPPPPPQENEEGNLRVTGRAIATERRPQNRIADNDGEEKNRGGGGATIDVSISPTHTASALKTVTPTATQTETLSEDDRKSDDIGGDNDDDGTSHVSAASGKASKHSIAAVPASPIPQCSQEGNIKVREVDRETNTASTTRRVDSSSKLQQQLQRASRRLRPSPSKVAQCSGDTGVQDESVFGAWAQIETLKQRVKEAEERAMSESQRADEISAELRSRDPVHDSHVDSNSDSASGYIKVRGEETRIDSADSTNEIIEASKAIASEVDGAEQWKRRALEAERRLVVEGRIGLPAREGPALYDDEEDSEIINLKNKEIAVLRRQIRRLEKLVADERERALYVRDGPLVFASECSLTADSSQTPSTEFRLLRNEIRSLQFQLRSKEDRNSAVSMSGGSTLSSLDNDERNSTFENAHPPLRAQVIVRGDGSPAPAEEQEELVPDESITQSSWSLCACLTSRKGYGRV</sequence>
<accession>K0TPK2</accession>
<reference evidence="3 4" key="1">
    <citation type="journal article" date="2012" name="Genome Biol.">
        <title>Genome and low-iron response of an oceanic diatom adapted to chronic iron limitation.</title>
        <authorList>
            <person name="Lommer M."/>
            <person name="Specht M."/>
            <person name="Roy A.S."/>
            <person name="Kraemer L."/>
            <person name="Andreson R."/>
            <person name="Gutowska M.A."/>
            <person name="Wolf J."/>
            <person name="Bergner S.V."/>
            <person name="Schilhabel M.B."/>
            <person name="Klostermeier U.C."/>
            <person name="Beiko R.G."/>
            <person name="Rosenstiel P."/>
            <person name="Hippler M."/>
            <person name="Laroche J."/>
        </authorList>
    </citation>
    <scope>NUCLEOTIDE SEQUENCE [LARGE SCALE GENOMIC DNA]</scope>
    <source>
        <strain evidence="3 4">CCMP1005</strain>
    </source>
</reference>
<feature type="region of interest" description="Disordered" evidence="2">
    <location>
        <begin position="127"/>
        <end position="189"/>
    </location>
</feature>
<feature type="compositionally biased region" description="Polar residues" evidence="2">
    <location>
        <begin position="228"/>
        <end position="243"/>
    </location>
</feature>
<dbReference type="OMA" id="NEDHANY"/>
<feature type="region of interest" description="Disordered" evidence="2">
    <location>
        <begin position="224"/>
        <end position="437"/>
    </location>
</feature>
<feature type="compositionally biased region" description="Basic and acidic residues" evidence="2">
    <location>
        <begin position="462"/>
        <end position="492"/>
    </location>
</feature>
<protein>
    <submittedName>
        <fullName evidence="3">Uncharacterized protein</fullName>
    </submittedName>
</protein>
<dbReference type="EMBL" id="AGNL01003568">
    <property type="protein sequence ID" value="EJK74542.1"/>
    <property type="molecule type" value="Genomic_DNA"/>
</dbReference>
<dbReference type="OrthoDB" id="10676842at2759"/>
<dbReference type="SUPFAM" id="SSF101447">
    <property type="entry name" value="Formin homology 2 domain (FH2 domain)"/>
    <property type="match status" value="1"/>
</dbReference>
<comment type="caution">
    <text evidence="3">The sequence shown here is derived from an EMBL/GenBank/DDBJ whole genome shotgun (WGS) entry which is preliminary data.</text>
</comment>
<keyword evidence="1" id="KW-0175">Coiled coil</keyword>
<evidence type="ECO:0000313" key="4">
    <source>
        <dbReference type="Proteomes" id="UP000266841"/>
    </source>
</evidence>
<evidence type="ECO:0000256" key="2">
    <source>
        <dbReference type="SAM" id="MobiDB-lite"/>
    </source>
</evidence>
<feature type="region of interest" description="Disordered" evidence="2">
    <location>
        <begin position="462"/>
        <end position="498"/>
    </location>
</feature>
<feature type="compositionally biased region" description="Polar residues" evidence="2">
    <location>
        <begin position="651"/>
        <end position="664"/>
    </location>
</feature>
<feature type="compositionally biased region" description="Basic and acidic residues" evidence="2">
    <location>
        <begin position="130"/>
        <end position="153"/>
    </location>
</feature>
<feature type="compositionally biased region" description="Polar residues" evidence="2">
    <location>
        <begin position="313"/>
        <end position="336"/>
    </location>
</feature>
<dbReference type="eggNOG" id="ENOG502TA5J">
    <property type="taxonomic scope" value="Eukaryota"/>
</dbReference>
<proteinExistence type="predicted"/>
<feature type="compositionally biased region" description="Polar residues" evidence="2">
    <location>
        <begin position="159"/>
        <end position="169"/>
    </location>
</feature>
<feature type="compositionally biased region" description="Pro residues" evidence="2">
    <location>
        <begin position="258"/>
        <end position="270"/>
    </location>
</feature>
<organism evidence="3 4">
    <name type="scientific">Thalassiosira oceanica</name>
    <name type="common">Marine diatom</name>
    <dbReference type="NCBI Taxonomy" id="159749"/>
    <lineage>
        <taxon>Eukaryota</taxon>
        <taxon>Sar</taxon>
        <taxon>Stramenopiles</taxon>
        <taxon>Ochrophyta</taxon>
        <taxon>Bacillariophyta</taxon>
        <taxon>Coscinodiscophyceae</taxon>
        <taxon>Thalassiosirophycidae</taxon>
        <taxon>Thalassiosirales</taxon>
        <taxon>Thalassiosiraceae</taxon>
        <taxon>Thalassiosira</taxon>
    </lineage>
</organism>
<evidence type="ECO:0000256" key="1">
    <source>
        <dbReference type="SAM" id="Coils"/>
    </source>
</evidence>
<evidence type="ECO:0000313" key="3">
    <source>
        <dbReference type="EMBL" id="EJK74542.1"/>
    </source>
</evidence>
<feature type="coiled-coil region" evidence="1">
    <location>
        <begin position="573"/>
        <end position="600"/>
    </location>
</feature>
<feature type="compositionally biased region" description="Basic and acidic residues" evidence="2">
    <location>
        <begin position="388"/>
        <end position="397"/>
    </location>
</feature>
<dbReference type="AlphaFoldDB" id="K0TPK2"/>
<keyword evidence="4" id="KW-1185">Reference proteome</keyword>